<evidence type="ECO:0000256" key="3">
    <source>
        <dbReference type="ARBA" id="ARBA00022980"/>
    </source>
</evidence>
<dbReference type="Pfam" id="PF08561">
    <property type="entry name" value="Ribosomal_L37"/>
    <property type="match status" value="1"/>
</dbReference>
<dbReference type="EMBL" id="CAJFCV020000001">
    <property type="protein sequence ID" value="CAG9090137.1"/>
    <property type="molecule type" value="Genomic_DNA"/>
</dbReference>
<dbReference type="Proteomes" id="UP000659654">
    <property type="component" value="Unassembled WGS sequence"/>
</dbReference>
<dbReference type="AlphaFoldDB" id="A0A1I7S1Z1"/>
<evidence type="ECO:0000256" key="7">
    <source>
        <dbReference type="ARBA" id="ARBA00035179"/>
    </source>
</evidence>
<evidence type="ECO:0000313" key="11">
    <source>
        <dbReference type="Proteomes" id="UP000659654"/>
    </source>
</evidence>
<reference evidence="12" key="1">
    <citation type="submission" date="2016-11" db="UniProtKB">
        <authorList>
            <consortium name="WormBaseParasite"/>
        </authorList>
    </citation>
    <scope>IDENTIFICATION</scope>
</reference>
<evidence type="ECO:0000256" key="5">
    <source>
        <dbReference type="ARBA" id="ARBA00023274"/>
    </source>
</evidence>
<keyword evidence="11" id="KW-1185">Reference proteome</keyword>
<evidence type="ECO:0000256" key="2">
    <source>
        <dbReference type="ARBA" id="ARBA00022946"/>
    </source>
</evidence>
<dbReference type="InterPro" id="IPR013870">
    <property type="entry name" value="Ribosomal_mL54"/>
</dbReference>
<dbReference type="eggNOG" id="KOG3435">
    <property type="taxonomic scope" value="Eukaryota"/>
</dbReference>
<evidence type="ECO:0000313" key="12">
    <source>
        <dbReference type="WBParaSite" id="BXY_0701900.1"/>
    </source>
</evidence>
<keyword evidence="4" id="KW-0496">Mitochondrion</keyword>
<evidence type="ECO:0000256" key="1">
    <source>
        <dbReference type="ARBA" id="ARBA00004173"/>
    </source>
</evidence>
<proteinExistence type="inferred from homology"/>
<keyword evidence="5" id="KW-0687">Ribonucleoprotein</keyword>
<reference evidence="9" key="2">
    <citation type="submission" date="2020-08" db="EMBL/GenBank/DDBJ databases">
        <authorList>
            <person name="Kikuchi T."/>
        </authorList>
    </citation>
    <scope>NUCLEOTIDE SEQUENCE</scope>
    <source>
        <strain evidence="8">Ka4C1</strain>
    </source>
</reference>
<accession>A0A1I7S1Z1</accession>
<comment type="subcellular location">
    <subcellularLocation>
        <location evidence="1">Mitochondrion</location>
    </subcellularLocation>
</comment>
<evidence type="ECO:0000313" key="8">
    <source>
        <dbReference type="EMBL" id="CAD5212268.1"/>
    </source>
</evidence>
<organism evidence="10 12">
    <name type="scientific">Bursaphelenchus xylophilus</name>
    <name type="common">Pinewood nematode worm</name>
    <name type="synonym">Aphelenchoides xylophilus</name>
    <dbReference type="NCBI Taxonomy" id="6326"/>
    <lineage>
        <taxon>Eukaryota</taxon>
        <taxon>Metazoa</taxon>
        <taxon>Ecdysozoa</taxon>
        <taxon>Nematoda</taxon>
        <taxon>Chromadorea</taxon>
        <taxon>Rhabditida</taxon>
        <taxon>Tylenchina</taxon>
        <taxon>Tylenchomorpha</taxon>
        <taxon>Aphelenchoidea</taxon>
        <taxon>Aphelenchoididae</taxon>
        <taxon>Bursaphelenchus</taxon>
    </lineage>
</organism>
<dbReference type="EMBL" id="CAJFDI010000001">
    <property type="protein sequence ID" value="CAD5212268.1"/>
    <property type="molecule type" value="Genomic_DNA"/>
</dbReference>
<keyword evidence="2" id="KW-0809">Transit peptide</keyword>
<evidence type="ECO:0000256" key="6">
    <source>
        <dbReference type="ARBA" id="ARBA00033752"/>
    </source>
</evidence>
<evidence type="ECO:0000313" key="10">
    <source>
        <dbReference type="Proteomes" id="UP000095284"/>
    </source>
</evidence>
<protein>
    <recommendedName>
        <fullName evidence="7">Large ribosomal subunit protein mL54</fullName>
    </recommendedName>
</protein>
<dbReference type="PANTHER" id="PTHR28595:SF1">
    <property type="entry name" value="LARGE RIBOSOMAL SUBUNIT PROTEIN ML54"/>
    <property type="match status" value="1"/>
</dbReference>
<dbReference type="Proteomes" id="UP000095284">
    <property type="component" value="Unplaced"/>
</dbReference>
<sequence length="140" mass="16409">MNKFLQTTSQLLRPRFSIPSISIRGQAVGKKIVAAKEDKSFVDTDAEKLAKHVCINYLVEGEEPGPKILPDSEYPEWLFKLNLADPLPLEEMNPEEHGWLYWRALQNRRNEQARRIKQLKLAKIHLQNLPNIRRPKTYHR</sequence>
<dbReference type="GO" id="GO:0003735">
    <property type="term" value="F:structural constituent of ribosome"/>
    <property type="evidence" value="ECO:0007669"/>
    <property type="project" value="TreeGrafter"/>
</dbReference>
<name>A0A1I7S1Z1_BURXY</name>
<evidence type="ECO:0000256" key="4">
    <source>
        <dbReference type="ARBA" id="ARBA00023128"/>
    </source>
</evidence>
<dbReference type="WBParaSite" id="BXY_0701900.1">
    <property type="protein sequence ID" value="BXY_0701900.1"/>
    <property type="gene ID" value="BXY_0701900"/>
</dbReference>
<dbReference type="PANTHER" id="PTHR28595">
    <property type="entry name" value="39S RIBOSOMAL PROTEIN L54, MITOCHONDRIAL"/>
    <property type="match status" value="1"/>
</dbReference>
<comment type="similarity">
    <text evidence="6">Belongs to the mitochondrion-specific ribosomal protein mL54 family.</text>
</comment>
<dbReference type="OrthoDB" id="10252718at2759"/>
<gene>
    <name evidence="8" type="ORF">BXYJ_LOCUS2835</name>
</gene>
<dbReference type="GO" id="GO:0005762">
    <property type="term" value="C:mitochondrial large ribosomal subunit"/>
    <property type="evidence" value="ECO:0007669"/>
    <property type="project" value="TreeGrafter"/>
</dbReference>
<evidence type="ECO:0000313" key="9">
    <source>
        <dbReference type="EMBL" id="CAG9090137.1"/>
    </source>
</evidence>
<keyword evidence="3" id="KW-0689">Ribosomal protein</keyword>
<dbReference type="Proteomes" id="UP000582659">
    <property type="component" value="Unassembled WGS sequence"/>
</dbReference>